<dbReference type="InterPro" id="IPR036291">
    <property type="entry name" value="NAD(P)-bd_dom_sf"/>
</dbReference>
<dbReference type="AlphaFoldDB" id="A0A2T1HY05"/>
<name>A0A2T1HY05_9HYPH</name>
<dbReference type="RefSeq" id="WP_106335409.1">
    <property type="nucleotide sequence ID" value="NZ_PVZS01000003.1"/>
</dbReference>
<sequence>MGTLLTGATGTLGSQLLPRLVDAGEPVIGLVRADDEAHARRRLQPLLPSGAEVGAVRGDIGAPLCGLSASKRASLAGRVSRILHCAASIDFLDAEQAMASNVGGVRNMLDLADALGVREVLHVSTAYVAGDARRFGETDYAVGQRWRNPYETSKHTGEGLVRAWAASAAGRRFAIYRPAILVGGQDGYTPGFDAFYTYCKALAVAAAVLRRRAGARLPDSVAVSSEGVVHMPVAVRHDVGATLNLVPLDWAADAIVALLRVRAEGVFHLTHPHPPQVDELWADAQRALRITGLRVCRTDAEKAAALSAMPPVMARLQKGLEPVFQAYQPYTTGEPVFGVERLRAALGDAYRDPPAVDGAYVVRLLAFAEQAGWGDRAPGREAIAAA</sequence>
<reference evidence="3" key="1">
    <citation type="submission" date="2018-03" db="EMBL/GenBank/DDBJ databases">
        <authorList>
            <person name="Sun L."/>
            <person name="Liu H."/>
            <person name="Chen W."/>
            <person name="Huang K."/>
            <person name="Liu W."/>
            <person name="Gao X."/>
        </authorList>
    </citation>
    <scope>NUCLEOTIDE SEQUENCE [LARGE SCALE GENOMIC DNA]</scope>
    <source>
        <strain evidence="3">SH9</strain>
    </source>
</reference>
<protein>
    <recommendedName>
        <fullName evidence="1">Thioester reductase (TE) domain-containing protein</fullName>
    </recommendedName>
</protein>
<comment type="caution">
    <text evidence="2">The sequence shown here is derived from an EMBL/GenBank/DDBJ whole genome shotgun (WGS) entry which is preliminary data.</text>
</comment>
<dbReference type="GO" id="GO:0080019">
    <property type="term" value="F:alcohol-forming very long-chain fatty acyl-CoA reductase activity"/>
    <property type="evidence" value="ECO:0007669"/>
    <property type="project" value="InterPro"/>
</dbReference>
<dbReference type="InterPro" id="IPR013120">
    <property type="entry name" value="FAR_NAD-bd"/>
</dbReference>
<dbReference type="Gene3D" id="3.40.50.720">
    <property type="entry name" value="NAD(P)-binding Rossmann-like Domain"/>
    <property type="match status" value="1"/>
</dbReference>
<dbReference type="PANTHER" id="PTHR11011">
    <property type="entry name" value="MALE STERILITY PROTEIN 2-RELATED"/>
    <property type="match status" value="1"/>
</dbReference>
<keyword evidence="3" id="KW-1185">Reference proteome</keyword>
<dbReference type="SUPFAM" id="SSF51735">
    <property type="entry name" value="NAD(P)-binding Rossmann-fold domains"/>
    <property type="match status" value="1"/>
</dbReference>
<dbReference type="Proteomes" id="UP000239772">
    <property type="component" value="Unassembled WGS sequence"/>
</dbReference>
<dbReference type="Pfam" id="PF07993">
    <property type="entry name" value="NAD_binding_4"/>
    <property type="match status" value="1"/>
</dbReference>
<dbReference type="OrthoDB" id="367683at2"/>
<evidence type="ECO:0000313" key="3">
    <source>
        <dbReference type="Proteomes" id="UP000239772"/>
    </source>
</evidence>
<organism evidence="2 3">
    <name type="scientific">Alsobacter soli</name>
    <dbReference type="NCBI Taxonomy" id="2109933"/>
    <lineage>
        <taxon>Bacteria</taxon>
        <taxon>Pseudomonadati</taxon>
        <taxon>Pseudomonadota</taxon>
        <taxon>Alphaproteobacteria</taxon>
        <taxon>Hyphomicrobiales</taxon>
        <taxon>Alsobacteraceae</taxon>
        <taxon>Alsobacter</taxon>
    </lineage>
</organism>
<evidence type="ECO:0000313" key="2">
    <source>
        <dbReference type="EMBL" id="PSC06495.1"/>
    </source>
</evidence>
<dbReference type="EMBL" id="PVZS01000003">
    <property type="protein sequence ID" value="PSC06495.1"/>
    <property type="molecule type" value="Genomic_DNA"/>
</dbReference>
<proteinExistence type="predicted"/>
<dbReference type="InterPro" id="IPR026055">
    <property type="entry name" value="FAR"/>
</dbReference>
<feature type="domain" description="Thioester reductase (TE)" evidence="1">
    <location>
        <begin position="5"/>
        <end position="203"/>
    </location>
</feature>
<accession>A0A2T1HY05</accession>
<evidence type="ECO:0000259" key="1">
    <source>
        <dbReference type="Pfam" id="PF07993"/>
    </source>
</evidence>
<gene>
    <name evidence="2" type="ORF">SLNSH_04250</name>
</gene>